<dbReference type="Pfam" id="PF01805">
    <property type="entry name" value="Surp"/>
    <property type="match status" value="1"/>
</dbReference>
<sequence>MEGNYNILKAKKRTWWFEDTVEEFQMCQGTKKLEDKDKVPISAATHTTTSGIVYPPPDIKHIVDKTAQFVGKNGQDFEKRITLNNAGNGRFDFLNASDPYHTYYLHLLAQVRLQNDASRQQ</sequence>
<gene>
    <name evidence="3" type="ORF">A4A49_53933</name>
</gene>
<dbReference type="PANTHER" id="PTHR15316">
    <property type="entry name" value="SPLICEOSOME ASSOCIATED PROTEIN 114/SWAP SPLICING FACTOR-RELATED"/>
    <property type="match status" value="1"/>
</dbReference>
<evidence type="ECO:0000313" key="3">
    <source>
        <dbReference type="EMBL" id="OIT34843.1"/>
    </source>
</evidence>
<evidence type="ECO:0000256" key="1">
    <source>
        <dbReference type="ARBA" id="ARBA00022664"/>
    </source>
</evidence>
<dbReference type="SMR" id="A0A314KZV9"/>
<evidence type="ECO:0000259" key="2">
    <source>
        <dbReference type="PROSITE" id="PS50128"/>
    </source>
</evidence>
<dbReference type="STRING" id="49451.A0A314KZV9"/>
<keyword evidence="1" id="KW-0507">mRNA processing</keyword>
<dbReference type="InterPro" id="IPR000061">
    <property type="entry name" value="Surp"/>
</dbReference>
<dbReference type="GO" id="GO:0000381">
    <property type="term" value="P:regulation of alternative mRNA splicing, via spliceosome"/>
    <property type="evidence" value="ECO:0007669"/>
    <property type="project" value="TreeGrafter"/>
</dbReference>
<dbReference type="SMART" id="SM00648">
    <property type="entry name" value="SWAP"/>
    <property type="match status" value="1"/>
</dbReference>
<dbReference type="GO" id="GO:0071004">
    <property type="term" value="C:U2-type prespliceosome"/>
    <property type="evidence" value="ECO:0007669"/>
    <property type="project" value="TreeGrafter"/>
</dbReference>
<protein>
    <submittedName>
        <fullName evidence="3">Splicing factor 3a subunit 1</fullName>
    </submittedName>
</protein>
<comment type="caution">
    <text evidence="3">The sequence shown here is derived from an EMBL/GenBank/DDBJ whole genome shotgun (WGS) entry which is preliminary data.</text>
</comment>
<dbReference type="Gene3D" id="1.10.10.790">
    <property type="entry name" value="Surp module"/>
    <property type="match status" value="1"/>
</dbReference>
<dbReference type="InterPro" id="IPR045146">
    <property type="entry name" value="SF3A1"/>
</dbReference>
<dbReference type="GO" id="GO:0045292">
    <property type="term" value="P:mRNA cis splicing, via spliceosome"/>
    <property type="evidence" value="ECO:0007669"/>
    <property type="project" value="InterPro"/>
</dbReference>
<dbReference type="EMBL" id="MJEQ01000647">
    <property type="protein sequence ID" value="OIT34843.1"/>
    <property type="molecule type" value="Genomic_DNA"/>
</dbReference>
<dbReference type="GO" id="GO:0071013">
    <property type="term" value="C:catalytic step 2 spliceosome"/>
    <property type="evidence" value="ECO:0007669"/>
    <property type="project" value="TreeGrafter"/>
</dbReference>
<name>A0A314KZV9_NICAT</name>
<accession>A0A314KZV9</accession>
<feature type="domain" description="SURP motif" evidence="2">
    <location>
        <begin position="62"/>
        <end position="104"/>
    </location>
</feature>
<dbReference type="PROSITE" id="PS50128">
    <property type="entry name" value="SURP"/>
    <property type="match status" value="1"/>
</dbReference>
<dbReference type="InterPro" id="IPR035967">
    <property type="entry name" value="SWAP/Surp_sf"/>
</dbReference>
<dbReference type="GO" id="GO:0005686">
    <property type="term" value="C:U2 snRNP"/>
    <property type="evidence" value="ECO:0007669"/>
    <property type="project" value="TreeGrafter"/>
</dbReference>
<proteinExistence type="predicted"/>
<keyword evidence="4" id="KW-1185">Reference proteome</keyword>
<dbReference type="PANTHER" id="PTHR15316:SF1">
    <property type="entry name" value="SPLICING FACTOR 3A SUBUNIT 1"/>
    <property type="match status" value="1"/>
</dbReference>
<dbReference type="GO" id="GO:0003723">
    <property type="term" value="F:RNA binding"/>
    <property type="evidence" value="ECO:0007669"/>
    <property type="project" value="InterPro"/>
</dbReference>
<dbReference type="SUPFAM" id="SSF109905">
    <property type="entry name" value="Surp module (SWAP domain)"/>
    <property type="match status" value="1"/>
</dbReference>
<reference evidence="3" key="1">
    <citation type="submission" date="2016-11" db="EMBL/GenBank/DDBJ databases">
        <title>The genome of Nicotiana attenuata.</title>
        <authorList>
            <person name="Xu S."/>
            <person name="Brockmoeller T."/>
            <person name="Gaquerel E."/>
            <person name="Navarro A."/>
            <person name="Kuhl H."/>
            <person name="Gase K."/>
            <person name="Ling Z."/>
            <person name="Zhou W."/>
            <person name="Kreitzer C."/>
            <person name="Stanke M."/>
            <person name="Tang H."/>
            <person name="Lyons E."/>
            <person name="Pandey P."/>
            <person name="Pandey S.P."/>
            <person name="Timmermann B."/>
            <person name="Baldwin I.T."/>
        </authorList>
    </citation>
    <scope>NUCLEOTIDE SEQUENCE [LARGE SCALE GENOMIC DNA]</scope>
    <source>
        <strain evidence="3">UT</strain>
    </source>
</reference>
<dbReference type="Gramene" id="OIT34843">
    <property type="protein sequence ID" value="OIT34843"/>
    <property type="gene ID" value="A4A49_53933"/>
</dbReference>
<dbReference type="FunFam" id="1.10.10.790:FF:000002">
    <property type="entry name" value="Splicing factor 3A subunit 1"/>
    <property type="match status" value="1"/>
</dbReference>
<dbReference type="AlphaFoldDB" id="A0A314KZV9"/>
<dbReference type="Proteomes" id="UP000187609">
    <property type="component" value="Unassembled WGS sequence"/>
</dbReference>
<organism evidence="3 4">
    <name type="scientific">Nicotiana attenuata</name>
    <name type="common">Coyote tobacco</name>
    <dbReference type="NCBI Taxonomy" id="49451"/>
    <lineage>
        <taxon>Eukaryota</taxon>
        <taxon>Viridiplantae</taxon>
        <taxon>Streptophyta</taxon>
        <taxon>Embryophyta</taxon>
        <taxon>Tracheophyta</taxon>
        <taxon>Spermatophyta</taxon>
        <taxon>Magnoliopsida</taxon>
        <taxon>eudicotyledons</taxon>
        <taxon>Gunneridae</taxon>
        <taxon>Pentapetalae</taxon>
        <taxon>asterids</taxon>
        <taxon>lamiids</taxon>
        <taxon>Solanales</taxon>
        <taxon>Solanaceae</taxon>
        <taxon>Nicotianoideae</taxon>
        <taxon>Nicotianeae</taxon>
        <taxon>Nicotiana</taxon>
    </lineage>
</organism>
<evidence type="ECO:0000313" key="4">
    <source>
        <dbReference type="Proteomes" id="UP000187609"/>
    </source>
</evidence>